<evidence type="ECO:0000313" key="3">
    <source>
        <dbReference type="Proteomes" id="UP001523219"/>
    </source>
</evidence>
<dbReference type="RefSeq" id="WP_252423204.1">
    <property type="nucleotide sequence ID" value="NZ_JAMWMR010000004.1"/>
</dbReference>
<keyword evidence="1" id="KW-1133">Transmembrane helix</keyword>
<proteinExistence type="predicted"/>
<reference evidence="2 3" key="1">
    <citation type="submission" date="2022-05" db="EMBL/GenBank/DDBJ databases">
        <title>Streptomyces sp. nov. RY43-2 isolated from soil of a peat swamp forest.</title>
        <authorList>
            <person name="Kanchanasin P."/>
            <person name="Tanasupawat S."/>
            <person name="Phongsopitanun W."/>
        </authorList>
    </citation>
    <scope>NUCLEOTIDE SEQUENCE [LARGE SCALE GENOMIC DNA]</scope>
    <source>
        <strain evidence="2 3">RY43-2</strain>
    </source>
</reference>
<dbReference type="Proteomes" id="UP001523219">
    <property type="component" value="Unassembled WGS sequence"/>
</dbReference>
<accession>A0ABT0Z9I2</accession>
<dbReference type="EMBL" id="JAMWMR010000004">
    <property type="protein sequence ID" value="MCN9240409.1"/>
    <property type="molecule type" value="Genomic_DNA"/>
</dbReference>
<feature type="transmembrane region" description="Helical" evidence="1">
    <location>
        <begin position="55"/>
        <end position="78"/>
    </location>
</feature>
<sequence length="139" mass="14656">MGERAPGERPMGDHSMGQLVHEATEQISQLVRQEMALAKMELTHKGRRAGRGGGMLGASGALAYIALFAFAAAAAAALVLLLPVWAAALTVAFGLMLLAGLLGIVGRTQLRRAVPPKPQETMQSVRADVGEIKGRAHHR</sequence>
<dbReference type="Pfam" id="PF07332">
    <property type="entry name" value="Phage_holin_3_6"/>
    <property type="match status" value="1"/>
</dbReference>
<protein>
    <submittedName>
        <fullName evidence="2">Phage holin family protein</fullName>
    </submittedName>
</protein>
<keyword evidence="1" id="KW-0812">Transmembrane</keyword>
<keyword evidence="1" id="KW-0472">Membrane</keyword>
<name>A0ABT0Z9I2_9ACTN</name>
<keyword evidence="3" id="KW-1185">Reference proteome</keyword>
<organism evidence="2 3">
    <name type="scientific">Streptomyces macrolidinus</name>
    <dbReference type="NCBI Taxonomy" id="2952607"/>
    <lineage>
        <taxon>Bacteria</taxon>
        <taxon>Bacillati</taxon>
        <taxon>Actinomycetota</taxon>
        <taxon>Actinomycetes</taxon>
        <taxon>Kitasatosporales</taxon>
        <taxon>Streptomycetaceae</taxon>
        <taxon>Streptomyces</taxon>
    </lineage>
</organism>
<comment type="caution">
    <text evidence="2">The sequence shown here is derived from an EMBL/GenBank/DDBJ whole genome shotgun (WGS) entry which is preliminary data.</text>
</comment>
<dbReference type="InterPro" id="IPR009937">
    <property type="entry name" value="Phage_holin_3_6"/>
</dbReference>
<evidence type="ECO:0000313" key="2">
    <source>
        <dbReference type="EMBL" id="MCN9240409.1"/>
    </source>
</evidence>
<feature type="transmembrane region" description="Helical" evidence="1">
    <location>
        <begin position="84"/>
        <end position="105"/>
    </location>
</feature>
<gene>
    <name evidence="2" type="ORF">NGF19_06310</name>
</gene>
<evidence type="ECO:0000256" key="1">
    <source>
        <dbReference type="SAM" id="Phobius"/>
    </source>
</evidence>